<protein>
    <recommendedName>
        <fullName evidence="9">Dof zinc finger protein</fullName>
    </recommendedName>
</protein>
<dbReference type="HOGENOM" id="CLU_853654_0_0_1"/>
<dbReference type="GO" id="GO:0008270">
    <property type="term" value="F:zinc ion binding"/>
    <property type="evidence" value="ECO:0007669"/>
    <property type="project" value="UniProtKB-KW"/>
</dbReference>
<keyword evidence="1 9" id="KW-0479">Metal-binding</keyword>
<accession>A0A8J8Y020</accession>
<keyword evidence="3 9" id="KW-0862">Zinc</keyword>
<evidence type="ECO:0000256" key="8">
    <source>
        <dbReference type="PROSITE-ProRule" id="PRU00071"/>
    </source>
</evidence>
<feature type="region of interest" description="Disordered" evidence="10">
    <location>
        <begin position="111"/>
        <end position="140"/>
    </location>
</feature>
<feature type="domain" description="Dof-type" evidence="11">
    <location>
        <begin position="65"/>
        <end position="119"/>
    </location>
</feature>
<comment type="function">
    <text evidence="9">Transcription factor that binds specifically to a 5'-AA[AG]G-3' consensus core sequence.</text>
</comment>
<feature type="compositionally biased region" description="Low complexity" evidence="10">
    <location>
        <begin position="285"/>
        <end position="305"/>
    </location>
</feature>
<evidence type="ECO:0000256" key="6">
    <source>
        <dbReference type="ARBA" id="ARBA00023163"/>
    </source>
</evidence>
<dbReference type="Pfam" id="PF02701">
    <property type="entry name" value="Zn_ribbon_Dof"/>
    <property type="match status" value="1"/>
</dbReference>
<dbReference type="OMA" id="WQSYIND"/>
<feature type="region of interest" description="Disordered" evidence="10">
    <location>
        <begin position="248"/>
        <end position="351"/>
    </location>
</feature>
<evidence type="ECO:0000256" key="10">
    <source>
        <dbReference type="SAM" id="MobiDB-lite"/>
    </source>
</evidence>
<feature type="compositionally biased region" description="Polar residues" evidence="10">
    <location>
        <begin position="336"/>
        <end position="351"/>
    </location>
</feature>
<proteinExistence type="predicted"/>
<evidence type="ECO:0000256" key="3">
    <source>
        <dbReference type="ARBA" id="ARBA00022833"/>
    </source>
</evidence>
<evidence type="ECO:0000256" key="2">
    <source>
        <dbReference type="ARBA" id="ARBA00022771"/>
    </source>
</evidence>
<dbReference type="Proteomes" id="UP000251960">
    <property type="component" value="Chromosome 1"/>
</dbReference>
<evidence type="ECO:0000256" key="5">
    <source>
        <dbReference type="ARBA" id="ARBA00023125"/>
    </source>
</evidence>
<dbReference type="PROSITE" id="PS50884">
    <property type="entry name" value="ZF_DOF_2"/>
    <property type="match status" value="1"/>
</dbReference>
<evidence type="ECO:0000313" key="12">
    <source>
        <dbReference type="EMBL" id="PWZ56449.1"/>
    </source>
</evidence>
<dbReference type="AlphaFoldDB" id="A0A8J8Y020"/>
<dbReference type="EMBL" id="NCVQ01000001">
    <property type="protein sequence ID" value="PWZ56449.1"/>
    <property type="molecule type" value="Genomic_DNA"/>
</dbReference>
<sequence length="351" mass="36732">MDMNSNANNSTAAAASAPINNQQEAVVSSPTRKEQARNPKKARAAPQQAGGSGEPRPRPPPDAAHSCPRCSSTNTKFCYYNNYNLTQPRYFCKTCRRYWTHGGTLRNVPVGGGCRRNKRASSSSSPFPGPSSTAATSAAMEKTVSTRLMLMATSTMAMPSPTAGLFVPDDMSPAFTPTTGGSGFDDLAGMDEQHQQGFLPFSPLSLSDQAPELAPGGGGDTTPSFLDMLTGGYLDGGGYGGMSGGSDAMDMPFSLPEMGPPTTDPMPFQLQWTSSELDNYINDDGGYAAGPAAGVQQQQQQQQQQINGGDHQKQDENKEAGNGKGNDDGGGGSSSVYSFWMNTSGSDGAEG</sequence>
<dbReference type="KEGG" id="zma:100193126"/>
<evidence type="ECO:0000256" key="4">
    <source>
        <dbReference type="ARBA" id="ARBA00023015"/>
    </source>
</evidence>
<feature type="compositionally biased region" description="Low complexity" evidence="10">
    <location>
        <begin position="1"/>
        <end position="21"/>
    </location>
</feature>
<dbReference type="GO" id="GO:0003700">
    <property type="term" value="F:DNA-binding transcription factor activity"/>
    <property type="evidence" value="ECO:0007669"/>
    <property type="project" value="UniProtKB-UniRule"/>
</dbReference>
<organism evidence="12">
    <name type="scientific">Zea mays</name>
    <name type="common">Maize</name>
    <dbReference type="NCBI Taxonomy" id="4577"/>
    <lineage>
        <taxon>Eukaryota</taxon>
        <taxon>Viridiplantae</taxon>
        <taxon>Streptophyta</taxon>
        <taxon>Embryophyta</taxon>
        <taxon>Tracheophyta</taxon>
        <taxon>Spermatophyta</taxon>
        <taxon>Magnoliopsida</taxon>
        <taxon>Liliopsida</taxon>
        <taxon>Poales</taxon>
        <taxon>Poaceae</taxon>
        <taxon>PACMAD clade</taxon>
        <taxon>Panicoideae</taxon>
        <taxon>Andropogonodae</taxon>
        <taxon>Andropogoneae</taxon>
        <taxon>Tripsacinae</taxon>
        <taxon>Zea</taxon>
    </lineage>
</organism>
<dbReference type="GO" id="GO:0005634">
    <property type="term" value="C:nucleus"/>
    <property type="evidence" value="ECO:0007669"/>
    <property type="project" value="UniProtKB-SubCell"/>
</dbReference>
<evidence type="ECO:0000256" key="1">
    <source>
        <dbReference type="ARBA" id="ARBA00022723"/>
    </source>
</evidence>
<comment type="subcellular location">
    <subcellularLocation>
        <location evidence="8 9">Nucleus</location>
    </subcellularLocation>
</comment>
<evidence type="ECO:0000256" key="7">
    <source>
        <dbReference type="ARBA" id="ARBA00023242"/>
    </source>
</evidence>
<dbReference type="OrthoDB" id="1927254at2759"/>
<dbReference type="InterPro" id="IPR003851">
    <property type="entry name" value="Znf_Dof"/>
</dbReference>
<keyword evidence="6 9" id="KW-0804">Transcription</keyword>
<keyword evidence="5 8" id="KW-0238">DNA-binding</keyword>
<keyword evidence="7 8" id="KW-0539">Nucleus</keyword>
<feature type="compositionally biased region" description="Basic and acidic residues" evidence="10">
    <location>
        <begin position="310"/>
        <end position="327"/>
    </location>
</feature>
<feature type="region of interest" description="Disordered" evidence="10">
    <location>
        <begin position="1"/>
        <end position="67"/>
    </location>
</feature>
<name>A0A8J8Y020_MAIZE</name>
<keyword evidence="2 8" id="KW-0863">Zinc-finger</keyword>
<dbReference type="InterPro" id="IPR045174">
    <property type="entry name" value="Dof"/>
</dbReference>
<dbReference type="PROSITE" id="PS01361">
    <property type="entry name" value="ZF_DOF_1"/>
    <property type="match status" value="1"/>
</dbReference>
<reference evidence="12" key="1">
    <citation type="journal article" date="2018" name="Nat. Genet.">
        <title>Extensive intraspecific gene order and gene structural variations between Mo17 and other maize genomes.</title>
        <authorList>
            <person name="Sun S."/>
            <person name="Zhou Y."/>
            <person name="Chen J."/>
            <person name="Shi J."/>
            <person name="Zhao H."/>
            <person name="Zhao H."/>
            <person name="Song W."/>
            <person name="Zhang M."/>
            <person name="Cui Y."/>
            <person name="Dong X."/>
            <person name="Liu H."/>
            <person name="Ma X."/>
            <person name="Jiao Y."/>
            <person name="Wang B."/>
            <person name="Wei X."/>
            <person name="Stein J.C."/>
            <person name="Glaubitz J.C."/>
            <person name="Lu F."/>
            <person name="Yu G."/>
            <person name="Liang C."/>
            <person name="Fengler K."/>
            <person name="Li B."/>
            <person name="Rafalski A."/>
            <person name="Schnable P.S."/>
            <person name="Ware D.H."/>
            <person name="Buckler E.S."/>
            <person name="Lai J."/>
        </authorList>
    </citation>
    <scope>NUCLEOTIDE SEQUENCE [LARGE SCALE GENOMIC DNA]</scope>
    <source>
        <tissue evidence="12">Seedling</tissue>
    </source>
</reference>
<keyword evidence="4 9" id="KW-0805">Transcription regulation</keyword>
<evidence type="ECO:0000259" key="11">
    <source>
        <dbReference type="PROSITE" id="PS50884"/>
    </source>
</evidence>
<gene>
    <name evidence="12" type="primary">PBF_1</name>
    <name evidence="12" type="ORF">Zm00014a_042525</name>
</gene>
<dbReference type="PANTHER" id="PTHR31992:SF316">
    <property type="entry name" value="DOF ZINC FINGER PROTEIN DOF1.2"/>
    <property type="match status" value="1"/>
</dbReference>
<dbReference type="GO" id="GO:0003677">
    <property type="term" value="F:DNA binding"/>
    <property type="evidence" value="ECO:0007669"/>
    <property type="project" value="UniProtKB-UniRule"/>
</dbReference>
<comment type="caution">
    <text evidence="12">The sequence shown here is derived from an EMBL/GenBank/DDBJ whole genome shotgun (WGS) entry which is preliminary data.</text>
</comment>
<feature type="compositionally biased region" description="Low complexity" evidence="10">
    <location>
        <begin position="120"/>
        <end position="139"/>
    </location>
</feature>
<evidence type="ECO:0000256" key="9">
    <source>
        <dbReference type="RuleBase" id="RU369094"/>
    </source>
</evidence>
<dbReference type="PANTHER" id="PTHR31992">
    <property type="entry name" value="DOF ZINC FINGER PROTEIN DOF1.4-RELATED"/>
    <property type="match status" value="1"/>
</dbReference>